<accession>A0A8T2NQ68</accession>
<evidence type="ECO:0000256" key="1">
    <source>
        <dbReference type="ARBA" id="ARBA00003524"/>
    </source>
</evidence>
<comment type="caution">
    <text evidence="11">The sequence shown here is derived from an EMBL/GenBank/DDBJ whole genome shotgun (WGS) entry which is preliminary data.</text>
</comment>
<dbReference type="EMBL" id="JAFBMS010000066">
    <property type="protein sequence ID" value="KAG9338507.1"/>
    <property type="molecule type" value="Genomic_DNA"/>
</dbReference>
<evidence type="ECO:0000256" key="6">
    <source>
        <dbReference type="ARBA" id="ARBA00022702"/>
    </source>
</evidence>
<evidence type="ECO:0000256" key="4">
    <source>
        <dbReference type="ARBA" id="ARBA00022525"/>
    </source>
</evidence>
<evidence type="ECO:0000256" key="7">
    <source>
        <dbReference type="ARBA" id="ARBA00023157"/>
    </source>
</evidence>
<feature type="chain" id="PRO_5035774381" description="Somatostatin/Cortistatin C-terminal domain-containing protein" evidence="9">
    <location>
        <begin position="25"/>
        <end position="114"/>
    </location>
</feature>
<dbReference type="GO" id="GO:0005615">
    <property type="term" value="C:extracellular space"/>
    <property type="evidence" value="ECO:0007669"/>
    <property type="project" value="TreeGrafter"/>
</dbReference>
<feature type="domain" description="Somatostatin/Cortistatin C-terminal" evidence="10">
    <location>
        <begin position="97"/>
        <end position="114"/>
    </location>
</feature>
<dbReference type="AlphaFoldDB" id="A0A8T2NQ68"/>
<evidence type="ECO:0000256" key="3">
    <source>
        <dbReference type="ARBA" id="ARBA00008327"/>
    </source>
</evidence>
<keyword evidence="4" id="KW-0964">Secreted</keyword>
<organism evidence="11 12">
    <name type="scientific">Albula glossodonta</name>
    <name type="common">roundjaw bonefish</name>
    <dbReference type="NCBI Taxonomy" id="121402"/>
    <lineage>
        <taxon>Eukaryota</taxon>
        <taxon>Metazoa</taxon>
        <taxon>Chordata</taxon>
        <taxon>Craniata</taxon>
        <taxon>Vertebrata</taxon>
        <taxon>Euteleostomi</taxon>
        <taxon>Actinopterygii</taxon>
        <taxon>Neopterygii</taxon>
        <taxon>Teleostei</taxon>
        <taxon>Albuliformes</taxon>
        <taxon>Albulidae</taxon>
        <taxon>Albula</taxon>
    </lineage>
</organism>
<dbReference type="Pfam" id="PF03002">
    <property type="entry name" value="Somatostatin"/>
    <property type="match status" value="1"/>
</dbReference>
<dbReference type="Proteomes" id="UP000824540">
    <property type="component" value="Unassembled WGS sequence"/>
</dbReference>
<evidence type="ECO:0000256" key="2">
    <source>
        <dbReference type="ARBA" id="ARBA00004613"/>
    </source>
</evidence>
<dbReference type="GO" id="GO:0005179">
    <property type="term" value="F:hormone activity"/>
    <property type="evidence" value="ECO:0007669"/>
    <property type="project" value="UniProtKB-KW"/>
</dbReference>
<keyword evidence="5" id="KW-0165">Cleavage on pair of basic residues</keyword>
<keyword evidence="7 8" id="KW-1015">Disulfide bond</keyword>
<name>A0A8T2NQ68_9TELE</name>
<keyword evidence="12" id="KW-1185">Reference proteome</keyword>
<dbReference type="OrthoDB" id="9948948at2759"/>
<comment type="function">
    <text evidence="1">Somatostatin inhibits the release of somatotropin.</text>
</comment>
<reference evidence="11" key="1">
    <citation type="thesis" date="2021" institute="BYU ScholarsArchive" country="Provo, UT, USA">
        <title>Applications of and Algorithms for Genome Assembly and Genomic Analyses with an Emphasis on Marine Teleosts.</title>
        <authorList>
            <person name="Pickett B.D."/>
        </authorList>
    </citation>
    <scope>NUCLEOTIDE SEQUENCE</scope>
    <source>
        <strain evidence="11">HI-2016</strain>
    </source>
</reference>
<evidence type="ECO:0000259" key="10">
    <source>
        <dbReference type="Pfam" id="PF03002"/>
    </source>
</evidence>
<dbReference type="PIRSF" id="PIRSF001814">
    <property type="entry name" value="Somatostatin"/>
    <property type="match status" value="1"/>
</dbReference>
<feature type="disulfide bond" evidence="8">
    <location>
        <begin position="103"/>
        <end position="114"/>
    </location>
</feature>
<feature type="signal peptide" evidence="9">
    <location>
        <begin position="1"/>
        <end position="24"/>
    </location>
</feature>
<evidence type="ECO:0000256" key="5">
    <source>
        <dbReference type="ARBA" id="ARBA00022685"/>
    </source>
</evidence>
<evidence type="ECO:0000256" key="9">
    <source>
        <dbReference type="SAM" id="SignalP"/>
    </source>
</evidence>
<sequence length="114" mass="12788">MISPRVQCALALLYLALAVGSLSGAPSDLRLRQFLQRSLIAPASKQDLDRYTVSELLSELVQSENEALESEDLLRRAAQDEPRLQMERGTGLMLAPRERKAGCKNFFWKTFTSC</sequence>
<dbReference type="InterPro" id="IPR004250">
    <property type="entry name" value="Somatostatin"/>
</dbReference>
<evidence type="ECO:0000313" key="12">
    <source>
        <dbReference type="Proteomes" id="UP000824540"/>
    </source>
</evidence>
<comment type="subcellular location">
    <subcellularLocation>
        <location evidence="2">Secreted</location>
    </subcellularLocation>
</comment>
<proteinExistence type="inferred from homology"/>
<keyword evidence="9" id="KW-0732">Signal</keyword>
<keyword evidence="6" id="KW-0372">Hormone</keyword>
<protein>
    <recommendedName>
        <fullName evidence="10">Somatostatin/Cortistatin C-terminal domain-containing protein</fullName>
    </recommendedName>
</protein>
<dbReference type="PANTHER" id="PTHR10558">
    <property type="entry name" value="SOMATOSTATIN"/>
    <property type="match status" value="1"/>
</dbReference>
<comment type="similarity">
    <text evidence="3">Belongs to the somatostatin family.</text>
</comment>
<dbReference type="GO" id="GO:0030334">
    <property type="term" value="P:regulation of cell migration"/>
    <property type="evidence" value="ECO:0007669"/>
    <property type="project" value="TreeGrafter"/>
</dbReference>
<evidence type="ECO:0000313" key="11">
    <source>
        <dbReference type="EMBL" id="KAG9338507.1"/>
    </source>
</evidence>
<dbReference type="InterPro" id="IPR018142">
    <property type="entry name" value="Somatostatin/Cortistatin_C"/>
</dbReference>
<evidence type="ECO:0000256" key="8">
    <source>
        <dbReference type="PIRSR" id="PIRSR001814-1"/>
    </source>
</evidence>
<gene>
    <name evidence="11" type="ORF">JZ751_025742</name>
</gene>
<dbReference type="PANTHER" id="PTHR10558:SF2">
    <property type="entry name" value="SOMATOSTATIN"/>
    <property type="match status" value="1"/>
</dbReference>